<evidence type="ECO:0000313" key="1">
    <source>
        <dbReference type="EMBL" id="BBM36676.1"/>
    </source>
</evidence>
<dbReference type="OrthoDB" id="81733at2"/>
<name>A0A510JC49_9FUSO</name>
<dbReference type="AlphaFoldDB" id="A0A510JC49"/>
<dbReference type="Proteomes" id="UP000321606">
    <property type="component" value="Chromosome"/>
</dbReference>
<accession>A0A510JC49</accession>
<organism evidence="1 2">
    <name type="scientific">Pseudoleptotrichia goodfellowii</name>
    <dbReference type="NCBI Taxonomy" id="157692"/>
    <lineage>
        <taxon>Bacteria</taxon>
        <taxon>Fusobacteriati</taxon>
        <taxon>Fusobacteriota</taxon>
        <taxon>Fusobacteriia</taxon>
        <taxon>Fusobacteriales</taxon>
        <taxon>Leptotrichiaceae</taxon>
        <taxon>Pseudoleptotrichia</taxon>
    </lineage>
</organism>
<gene>
    <name evidence="1" type="ORF">JCM16774_1620</name>
</gene>
<protein>
    <submittedName>
        <fullName evidence="1">Uncharacterized protein</fullName>
    </submittedName>
</protein>
<reference evidence="1 2" key="1">
    <citation type="submission" date="2019-07" db="EMBL/GenBank/DDBJ databases">
        <title>Complete Genome Sequence of Leptotrichia goodfellowii Strain JCM 16774.</title>
        <authorList>
            <person name="Watanabe S."/>
            <person name="Cui L."/>
        </authorList>
    </citation>
    <scope>NUCLEOTIDE SEQUENCE [LARGE SCALE GENOMIC DNA]</scope>
    <source>
        <strain evidence="1 2">JCM16774</strain>
    </source>
</reference>
<evidence type="ECO:0000313" key="2">
    <source>
        <dbReference type="Proteomes" id="UP000321606"/>
    </source>
</evidence>
<sequence>MKKVLLMGVLAVISVGVINVNASAATTKKSVKVASSESEKKAAVAQAEKFINGYLKSQDYSSDKWMEKAGTTKKFREEYKKYAQYIEISSKILETQDSKELAKLKQAQKYLENYSGTEYDPIFSAAIMNVGEKPVFKVISYNEKTGIAVLTNTNVLSTDPKVIVDGKSEDLNVEIPVKVVKQNGKWLVDGAGNVNLK</sequence>
<dbReference type="EMBL" id="AP019822">
    <property type="protein sequence ID" value="BBM36676.1"/>
    <property type="molecule type" value="Genomic_DNA"/>
</dbReference>
<dbReference type="STRING" id="714315.GCA_000516535_01627"/>
<proteinExistence type="predicted"/>
<dbReference type="RefSeq" id="WP_006806465.1">
    <property type="nucleotide sequence ID" value="NZ_AP019822.1"/>
</dbReference>
<dbReference type="KEGG" id="lgo:JCM16774_1620"/>